<organism evidence="1 2">
    <name type="scientific">Caerostris extrusa</name>
    <name type="common">Bark spider</name>
    <name type="synonym">Caerostris bankana</name>
    <dbReference type="NCBI Taxonomy" id="172846"/>
    <lineage>
        <taxon>Eukaryota</taxon>
        <taxon>Metazoa</taxon>
        <taxon>Ecdysozoa</taxon>
        <taxon>Arthropoda</taxon>
        <taxon>Chelicerata</taxon>
        <taxon>Arachnida</taxon>
        <taxon>Araneae</taxon>
        <taxon>Araneomorphae</taxon>
        <taxon>Entelegynae</taxon>
        <taxon>Araneoidea</taxon>
        <taxon>Araneidae</taxon>
        <taxon>Caerostris</taxon>
    </lineage>
</organism>
<sequence>MAEINEVETKYSSILKDSLEYDISLVKKETDIAVESEPAISKTRPVIIEVRSVNINNSKVVEESNSAVLTRNSDIVEETDDTEIKYSEIMFASNNVMEAELNEESAVPDLPGSSMHKRQRNGARIPNKKRRLYSGMKGNQLCYFLSKEHIKFSQENKLIASSVSCFCGEPMVLKPDSDNMDGFLWCCPQTASHKTNLSVRKGSWFENLNYLYRTDYGLHICGFYNYSNFSMVHECNCSEEVLTCCLSKITRGM</sequence>
<proteinExistence type="predicted"/>
<evidence type="ECO:0000313" key="2">
    <source>
        <dbReference type="Proteomes" id="UP001054945"/>
    </source>
</evidence>
<dbReference type="EMBL" id="BPLR01017832">
    <property type="protein sequence ID" value="GIY94855.1"/>
    <property type="molecule type" value="Genomic_DNA"/>
</dbReference>
<dbReference type="AlphaFoldDB" id="A0AAV4XIH6"/>
<name>A0AAV4XIH6_CAEEX</name>
<evidence type="ECO:0000313" key="1">
    <source>
        <dbReference type="EMBL" id="GIY94855.1"/>
    </source>
</evidence>
<reference evidence="1 2" key="1">
    <citation type="submission" date="2021-06" db="EMBL/GenBank/DDBJ databases">
        <title>Caerostris extrusa draft genome.</title>
        <authorList>
            <person name="Kono N."/>
            <person name="Arakawa K."/>
        </authorList>
    </citation>
    <scope>NUCLEOTIDE SEQUENCE [LARGE SCALE GENOMIC DNA]</scope>
</reference>
<gene>
    <name evidence="1" type="ORF">CEXT_439581</name>
</gene>
<protein>
    <submittedName>
        <fullName evidence="1">Uncharacterized protein</fullName>
    </submittedName>
</protein>
<accession>A0AAV4XIH6</accession>
<comment type="caution">
    <text evidence="1">The sequence shown here is derived from an EMBL/GenBank/DDBJ whole genome shotgun (WGS) entry which is preliminary data.</text>
</comment>
<keyword evidence="2" id="KW-1185">Reference proteome</keyword>
<dbReference type="Proteomes" id="UP001054945">
    <property type="component" value="Unassembled WGS sequence"/>
</dbReference>